<protein>
    <recommendedName>
        <fullName evidence="5">DNA primase</fullName>
    </recommendedName>
</protein>
<dbReference type="AlphaFoldDB" id="A0A1E5PB91"/>
<dbReference type="SUPFAM" id="SSF56747">
    <property type="entry name" value="Prim-pol domain"/>
    <property type="match status" value="1"/>
</dbReference>
<sequence>MPHRTPDGQLRAALDAAARGWHVFPLTPGSKRPAVRAWQDRATIEAERITRCWRSGSFNVGLATGPSGLVVVDLDTPKGPSDLPPADWALPGIADGTDVFAAFCERHEQPYPGNTFTVRTRSGGTHLYFAAPAGFELRNTGGKIGWKVDTRAVGGYVVAAGSTVDGHPYQTVHDTLPAALPGWLADVLAPKPTPAPVRLPAQAPGRRAVGLVKTVLDAPEGERNNRLYWATLRAYERGSEAAAGIAAALVDAAVSVGLSEREARATVASAERKIRGGR</sequence>
<dbReference type="Gene3D" id="3.30.720.160">
    <property type="entry name" value="Bifunctional DNA primase/polymerase, N-terminal"/>
    <property type="match status" value="1"/>
</dbReference>
<proteinExistence type="predicted"/>
<keyword evidence="4" id="KW-1185">Reference proteome</keyword>
<feature type="domain" description="DNA primase/polymerase bifunctional N-terminal" evidence="2">
    <location>
        <begin position="13"/>
        <end position="184"/>
    </location>
</feature>
<dbReference type="OrthoDB" id="3218228at2"/>
<evidence type="ECO:0008006" key="5">
    <source>
        <dbReference type="Google" id="ProtNLM"/>
    </source>
</evidence>
<feature type="domain" description="Primase C-terminal 1" evidence="1">
    <location>
        <begin position="212"/>
        <end position="276"/>
    </location>
</feature>
<evidence type="ECO:0000313" key="4">
    <source>
        <dbReference type="Proteomes" id="UP000095759"/>
    </source>
</evidence>
<dbReference type="EMBL" id="MEHJ01000001">
    <property type="protein sequence ID" value="OEJ26831.1"/>
    <property type="molecule type" value="Genomic_DNA"/>
</dbReference>
<dbReference type="SMART" id="SM00942">
    <property type="entry name" value="PriCT_1"/>
    <property type="match status" value="1"/>
</dbReference>
<dbReference type="SMART" id="SM00943">
    <property type="entry name" value="Prim-Pol"/>
    <property type="match status" value="1"/>
</dbReference>
<gene>
    <name evidence="3" type="ORF">AS594_22435</name>
</gene>
<dbReference type="Proteomes" id="UP000095759">
    <property type="component" value="Unassembled WGS sequence"/>
</dbReference>
<evidence type="ECO:0000259" key="1">
    <source>
        <dbReference type="SMART" id="SM00942"/>
    </source>
</evidence>
<dbReference type="Pfam" id="PF09250">
    <property type="entry name" value="Prim-Pol"/>
    <property type="match status" value="1"/>
</dbReference>
<name>A0A1E5PB91_9ACTN</name>
<organism evidence="3 4">
    <name type="scientific">Streptomyces agglomeratus</name>
    <dbReference type="NCBI Taxonomy" id="285458"/>
    <lineage>
        <taxon>Bacteria</taxon>
        <taxon>Bacillati</taxon>
        <taxon>Actinomycetota</taxon>
        <taxon>Actinomycetes</taxon>
        <taxon>Kitasatosporales</taxon>
        <taxon>Streptomycetaceae</taxon>
        <taxon>Streptomyces</taxon>
    </lineage>
</organism>
<dbReference type="CDD" id="cd04859">
    <property type="entry name" value="Prim_Pol"/>
    <property type="match status" value="1"/>
</dbReference>
<dbReference type="InterPro" id="IPR014820">
    <property type="entry name" value="PriCT_1"/>
</dbReference>
<dbReference type="InterPro" id="IPR015330">
    <property type="entry name" value="DNA_primase/pol_bifunc_N"/>
</dbReference>
<evidence type="ECO:0000313" key="3">
    <source>
        <dbReference type="EMBL" id="OEJ26831.1"/>
    </source>
</evidence>
<reference evidence="3 4" key="1">
    <citation type="submission" date="2016-08" db="EMBL/GenBank/DDBJ databases">
        <title>Complete genome sequence of Streptomyces agglomeratus strain 6-3-2, a novel anti-MRSA actinomycete isolated from Wuli of Tebit, China.</title>
        <authorList>
            <person name="Chen X."/>
        </authorList>
    </citation>
    <scope>NUCLEOTIDE SEQUENCE [LARGE SCALE GENOMIC DNA]</scope>
    <source>
        <strain evidence="3 4">6-3-2</strain>
    </source>
</reference>
<comment type="caution">
    <text evidence="3">The sequence shown here is derived from an EMBL/GenBank/DDBJ whole genome shotgun (WGS) entry which is preliminary data.</text>
</comment>
<accession>A0A1E5PB91</accession>
<evidence type="ECO:0000259" key="2">
    <source>
        <dbReference type="SMART" id="SM00943"/>
    </source>
</evidence>
<dbReference type="RefSeq" id="WP_069935313.1">
    <property type="nucleotide sequence ID" value="NZ_MEHJ01000001.1"/>
</dbReference>